<dbReference type="PANTHER" id="PTHR42693">
    <property type="entry name" value="ARYLSULFATASE FAMILY MEMBER"/>
    <property type="match status" value="1"/>
</dbReference>
<evidence type="ECO:0000313" key="5">
    <source>
        <dbReference type="Proteomes" id="UP000823910"/>
    </source>
</evidence>
<dbReference type="Proteomes" id="UP000823910">
    <property type="component" value="Unassembled WGS sequence"/>
</dbReference>
<evidence type="ECO:0000259" key="3">
    <source>
        <dbReference type="Pfam" id="PF00884"/>
    </source>
</evidence>
<organism evidence="4 5">
    <name type="scientific">Candidatus Enterocloster excrementipullorum</name>
    <dbReference type="NCBI Taxonomy" id="2838559"/>
    <lineage>
        <taxon>Bacteria</taxon>
        <taxon>Bacillati</taxon>
        <taxon>Bacillota</taxon>
        <taxon>Clostridia</taxon>
        <taxon>Lachnospirales</taxon>
        <taxon>Lachnospiraceae</taxon>
        <taxon>Enterocloster</taxon>
    </lineage>
</organism>
<dbReference type="AlphaFoldDB" id="A0A9D2SJF8"/>
<feature type="domain" description="Sulfatase N-terminal" evidence="3">
    <location>
        <begin position="7"/>
        <end position="348"/>
    </location>
</feature>
<dbReference type="PANTHER" id="PTHR42693:SF53">
    <property type="entry name" value="ENDO-4-O-SULFATASE"/>
    <property type="match status" value="1"/>
</dbReference>
<dbReference type="InterPro" id="IPR017850">
    <property type="entry name" value="Alkaline_phosphatase_core_sf"/>
</dbReference>
<evidence type="ECO:0000256" key="1">
    <source>
        <dbReference type="ARBA" id="ARBA00008779"/>
    </source>
</evidence>
<gene>
    <name evidence="4" type="ORF">H9704_14025</name>
</gene>
<keyword evidence="2 4" id="KW-0378">Hydrolase</keyword>
<name>A0A9D2SJF8_9FIRM</name>
<protein>
    <submittedName>
        <fullName evidence="4">Sulfatase-like hydrolase/transferase</fullName>
    </submittedName>
</protein>
<evidence type="ECO:0000313" key="4">
    <source>
        <dbReference type="EMBL" id="HJC07238.1"/>
    </source>
</evidence>
<dbReference type="InterPro" id="IPR050738">
    <property type="entry name" value="Sulfatase"/>
</dbReference>
<dbReference type="SUPFAM" id="SSF53649">
    <property type="entry name" value="Alkaline phosphatase-like"/>
    <property type="match status" value="1"/>
</dbReference>
<dbReference type="Gene3D" id="3.40.720.10">
    <property type="entry name" value="Alkaline Phosphatase, subunit A"/>
    <property type="match status" value="1"/>
</dbReference>
<proteinExistence type="inferred from homology"/>
<comment type="similarity">
    <text evidence="1">Belongs to the sulfatase family.</text>
</comment>
<evidence type="ECO:0000256" key="2">
    <source>
        <dbReference type="ARBA" id="ARBA00022801"/>
    </source>
</evidence>
<accession>A0A9D2SJF8</accession>
<dbReference type="Pfam" id="PF00884">
    <property type="entry name" value="Sulfatase"/>
    <property type="match status" value="1"/>
</dbReference>
<dbReference type="EMBL" id="DWWT01000076">
    <property type="protein sequence ID" value="HJC07238.1"/>
    <property type="molecule type" value="Genomic_DNA"/>
</dbReference>
<reference evidence="4" key="1">
    <citation type="journal article" date="2021" name="PeerJ">
        <title>Extensive microbial diversity within the chicken gut microbiome revealed by metagenomics and culture.</title>
        <authorList>
            <person name="Gilroy R."/>
            <person name="Ravi A."/>
            <person name="Getino M."/>
            <person name="Pursley I."/>
            <person name="Horton D.L."/>
            <person name="Alikhan N.F."/>
            <person name="Baker D."/>
            <person name="Gharbi K."/>
            <person name="Hall N."/>
            <person name="Watson M."/>
            <person name="Adriaenssens E.M."/>
            <person name="Foster-Nyarko E."/>
            <person name="Jarju S."/>
            <person name="Secka A."/>
            <person name="Antonio M."/>
            <person name="Oren A."/>
            <person name="Chaudhuri R.R."/>
            <person name="La Ragione R."/>
            <person name="Hildebrand F."/>
            <person name="Pallen M.J."/>
        </authorList>
    </citation>
    <scope>NUCLEOTIDE SEQUENCE</scope>
    <source>
        <strain evidence="4">CHK180-15479</strain>
    </source>
</reference>
<dbReference type="InterPro" id="IPR000917">
    <property type="entry name" value="Sulfatase_N"/>
</dbReference>
<reference evidence="4" key="2">
    <citation type="submission" date="2021-04" db="EMBL/GenBank/DDBJ databases">
        <authorList>
            <person name="Gilroy R."/>
        </authorList>
    </citation>
    <scope>NUCLEOTIDE SEQUENCE</scope>
    <source>
        <strain evidence="4">CHK180-15479</strain>
    </source>
</reference>
<dbReference type="GO" id="GO:0004065">
    <property type="term" value="F:arylsulfatase activity"/>
    <property type="evidence" value="ECO:0007669"/>
    <property type="project" value="TreeGrafter"/>
</dbReference>
<sequence length="481" mass="55270">MKNEQINVLFIQTDQWSERFTGYGGCREIMTPTIDQLARDGVVFSNCYSTCPVCIPARRSLMTGMSPKSHGDRVYSDRMPMPEACTLAEAFSQAGYQTVAVGKLHVYPQRSRIGFDEVILQEEGRYEFGVTDDYQIWLGDHGMAGKEFMHGMGNNTYYTRPWPLSEDAHPTSWATAQMVRQIQRRDPLRPFFFYLSYQFPHPPLVPLRDYMEMYRDVRLREPLEDNWVDDSFIMREMTAPARHYTAREIDLARRAYFAQCTHIDHQIRLVLGALRENGLLDNTLIVFTSDHGEMLFDHQMAGKRCFYENSAHIPFLLSGRPVSALRGVRDARIACLEDVMPTLLRFCGIDVPSTAEGMDLLGKKKRDWLYGEISDGPKATRMIHDGRHKLIYYPYGNRVQLFDLLKDPNEERDVSGSEAYVAVQETLTGFLMESLYGTDREWIQHGCLCGVEAPEYSEKPDYGFSNQRGLHWPVMPPAGRA</sequence>
<comment type="caution">
    <text evidence="4">The sequence shown here is derived from an EMBL/GenBank/DDBJ whole genome shotgun (WGS) entry which is preliminary data.</text>
</comment>